<proteinExistence type="predicted"/>
<evidence type="ECO:0000313" key="1">
    <source>
        <dbReference type="EMBL" id="RNI21837.1"/>
    </source>
</evidence>
<reference evidence="1 2" key="1">
    <citation type="submission" date="2018-11" db="EMBL/GenBank/DDBJ databases">
        <title>Rufibacter latericius sp. nov., isolated from water in Baiyang Lake.</title>
        <authorList>
            <person name="Yang Y."/>
        </authorList>
    </citation>
    <scope>NUCLEOTIDE SEQUENCE [LARGE SCALE GENOMIC DNA]</scope>
    <source>
        <strain evidence="1 2">R-22-1c-1</strain>
    </source>
</reference>
<sequence>MQKIITEKIGEKVVILLQEDLDASDLRLTRWLQNAGSASQEFHLWIDCSSLECIKSKGVCHFINQLLLLKNQHVHITLLNLGTHYRQMLELLGVNSFFKEVPDFEEAYHLVQAS</sequence>
<protein>
    <recommendedName>
        <fullName evidence="3">STAS domain-containing protein</fullName>
    </recommendedName>
</protein>
<accession>A0A3M9M9H8</accession>
<dbReference type="OrthoDB" id="894187at2"/>
<organism evidence="1 2">
    <name type="scientific">Rufibacter latericius</name>
    <dbReference type="NCBI Taxonomy" id="2487040"/>
    <lineage>
        <taxon>Bacteria</taxon>
        <taxon>Pseudomonadati</taxon>
        <taxon>Bacteroidota</taxon>
        <taxon>Cytophagia</taxon>
        <taxon>Cytophagales</taxon>
        <taxon>Hymenobacteraceae</taxon>
        <taxon>Rufibacter</taxon>
    </lineage>
</organism>
<dbReference type="InterPro" id="IPR036513">
    <property type="entry name" value="STAS_dom_sf"/>
</dbReference>
<name>A0A3M9M9H8_9BACT</name>
<dbReference type="Proteomes" id="UP000272117">
    <property type="component" value="Unassembled WGS sequence"/>
</dbReference>
<dbReference type="RefSeq" id="WP_123129161.1">
    <property type="nucleotide sequence ID" value="NZ_RJJD01000023.1"/>
</dbReference>
<evidence type="ECO:0008006" key="3">
    <source>
        <dbReference type="Google" id="ProtNLM"/>
    </source>
</evidence>
<keyword evidence="2" id="KW-1185">Reference proteome</keyword>
<evidence type="ECO:0000313" key="2">
    <source>
        <dbReference type="Proteomes" id="UP000272117"/>
    </source>
</evidence>
<comment type="caution">
    <text evidence="1">The sequence shown here is derived from an EMBL/GenBank/DDBJ whole genome shotgun (WGS) entry which is preliminary data.</text>
</comment>
<dbReference type="Gene3D" id="3.30.750.24">
    <property type="entry name" value="STAS domain"/>
    <property type="match status" value="1"/>
</dbReference>
<dbReference type="AlphaFoldDB" id="A0A3M9M9H8"/>
<dbReference type="EMBL" id="RJJD01000023">
    <property type="protein sequence ID" value="RNI21837.1"/>
    <property type="molecule type" value="Genomic_DNA"/>
</dbReference>
<gene>
    <name evidence="1" type="ORF">EFB08_22080</name>
</gene>
<dbReference type="SUPFAM" id="SSF52091">
    <property type="entry name" value="SpoIIaa-like"/>
    <property type="match status" value="1"/>
</dbReference>